<evidence type="ECO:0000313" key="3">
    <source>
        <dbReference type="Proteomes" id="UP001295794"/>
    </source>
</evidence>
<dbReference type="Proteomes" id="UP001295794">
    <property type="component" value="Unassembled WGS sequence"/>
</dbReference>
<name>A0AAD2HJ49_9AGAR</name>
<keyword evidence="1" id="KW-0812">Transmembrane</keyword>
<sequence length="230" mass="25075">MSILDMRYVLGTVASTGGAHVACYRCMAWTASSSRSEPIWMTDPRAPNNGDSLEYKLHSHLKSEIAAWNISATAAGVVTVLLAGIATSILGIYRSDTAVNLKTGRVVTAFRIVSYLAIQCNTLATVASLCFIDRLGDLPIHAEEDDKPTQGKLPNQGRLRTLSSFGRASYGGIFRQWMAYFALGTIFLFLQILLFIALEESHLTAILMGSVIFILGGALIATTFHDRKKR</sequence>
<feature type="transmembrane region" description="Helical" evidence="1">
    <location>
        <begin position="203"/>
        <end position="224"/>
    </location>
</feature>
<dbReference type="AlphaFoldDB" id="A0AAD2HJ49"/>
<reference evidence="2" key="1">
    <citation type="submission" date="2023-11" db="EMBL/GenBank/DDBJ databases">
        <authorList>
            <person name="De Vega J J."/>
            <person name="De Vega J J."/>
        </authorList>
    </citation>
    <scope>NUCLEOTIDE SEQUENCE</scope>
</reference>
<keyword evidence="1" id="KW-1133">Transmembrane helix</keyword>
<evidence type="ECO:0000313" key="2">
    <source>
        <dbReference type="EMBL" id="CAK5276891.1"/>
    </source>
</evidence>
<evidence type="ECO:0000256" key="1">
    <source>
        <dbReference type="SAM" id="Phobius"/>
    </source>
</evidence>
<keyword evidence="1" id="KW-0472">Membrane</keyword>
<protein>
    <submittedName>
        <fullName evidence="2">Uncharacterized protein</fullName>
    </submittedName>
</protein>
<proteinExistence type="predicted"/>
<keyword evidence="3" id="KW-1185">Reference proteome</keyword>
<feature type="transmembrane region" description="Helical" evidence="1">
    <location>
        <begin position="66"/>
        <end position="92"/>
    </location>
</feature>
<gene>
    <name evidence="2" type="ORF">MYCIT1_LOCUS25527</name>
</gene>
<dbReference type="EMBL" id="CAVNYO010000414">
    <property type="protein sequence ID" value="CAK5276891.1"/>
    <property type="molecule type" value="Genomic_DNA"/>
</dbReference>
<organism evidence="2 3">
    <name type="scientific">Mycena citricolor</name>
    <dbReference type="NCBI Taxonomy" id="2018698"/>
    <lineage>
        <taxon>Eukaryota</taxon>
        <taxon>Fungi</taxon>
        <taxon>Dikarya</taxon>
        <taxon>Basidiomycota</taxon>
        <taxon>Agaricomycotina</taxon>
        <taxon>Agaricomycetes</taxon>
        <taxon>Agaricomycetidae</taxon>
        <taxon>Agaricales</taxon>
        <taxon>Marasmiineae</taxon>
        <taxon>Mycenaceae</taxon>
        <taxon>Mycena</taxon>
    </lineage>
</organism>
<accession>A0AAD2HJ49</accession>
<feature type="transmembrane region" description="Helical" evidence="1">
    <location>
        <begin position="177"/>
        <end position="197"/>
    </location>
</feature>
<comment type="caution">
    <text evidence="2">The sequence shown here is derived from an EMBL/GenBank/DDBJ whole genome shotgun (WGS) entry which is preliminary data.</text>
</comment>